<reference evidence="1" key="1">
    <citation type="journal article" date="2014" name="Front. Microbiol.">
        <title>High frequency of phylogenetically diverse reductive dehalogenase-homologous genes in deep subseafloor sedimentary metagenomes.</title>
        <authorList>
            <person name="Kawai M."/>
            <person name="Futagami T."/>
            <person name="Toyoda A."/>
            <person name="Takaki Y."/>
            <person name="Nishi S."/>
            <person name="Hori S."/>
            <person name="Arai W."/>
            <person name="Tsubouchi T."/>
            <person name="Morono Y."/>
            <person name="Uchiyama I."/>
            <person name="Ito T."/>
            <person name="Fujiyama A."/>
            <person name="Inagaki F."/>
            <person name="Takami H."/>
        </authorList>
    </citation>
    <scope>NUCLEOTIDE SEQUENCE</scope>
    <source>
        <strain evidence="1">Expedition CK06-06</strain>
    </source>
</reference>
<protein>
    <submittedName>
        <fullName evidence="1">Uncharacterized protein</fullName>
    </submittedName>
</protein>
<proteinExistence type="predicted"/>
<name>X0W4X6_9ZZZZ</name>
<dbReference type="SUPFAM" id="SSF69279">
    <property type="entry name" value="Phage tail proteins"/>
    <property type="match status" value="1"/>
</dbReference>
<organism evidence="1">
    <name type="scientific">marine sediment metagenome</name>
    <dbReference type="NCBI Taxonomy" id="412755"/>
    <lineage>
        <taxon>unclassified sequences</taxon>
        <taxon>metagenomes</taxon>
        <taxon>ecological metagenomes</taxon>
    </lineage>
</organism>
<comment type="caution">
    <text evidence="1">The sequence shown here is derived from an EMBL/GenBank/DDBJ whole genome shotgun (WGS) entry which is preliminary data.</text>
</comment>
<evidence type="ECO:0000313" key="1">
    <source>
        <dbReference type="EMBL" id="GAG25924.1"/>
    </source>
</evidence>
<gene>
    <name evidence="1" type="ORF">S01H1_55526</name>
</gene>
<feature type="non-terminal residue" evidence="1">
    <location>
        <position position="1"/>
    </location>
</feature>
<dbReference type="EMBL" id="BARS01036101">
    <property type="protein sequence ID" value="GAG25924.1"/>
    <property type="molecule type" value="Genomic_DNA"/>
</dbReference>
<accession>X0W4X6</accession>
<dbReference type="AlphaFoldDB" id="X0W4X6"/>
<feature type="non-terminal residue" evidence="1">
    <location>
        <position position="257"/>
    </location>
</feature>
<sequence>FFVEEYTGTQAYSRPLWSYFPASQDFVAEAWREPVPFDLSSQYGMALAHDSTWAWLATPSGVWRTSLSAPPLDLTADVLEVAADSDPLRGRLKVVLRNDHGRFSDLSSSELTAIRHGSQVALSPGYATTAGQEVSAGPLYWLDGWTYHTGDASAIFTLHASDAWSLVEGWRSRRQYTWAAGQQNIFQILRFIFGRAGLEFSSLGSSSALTSQQPSFTIHPGESGLTAVRRLLAMVPDVLRVAGEYVYIFEPLASQSA</sequence>